<dbReference type="GO" id="GO:0032545">
    <property type="term" value="C:CURI complex"/>
    <property type="evidence" value="ECO:0007669"/>
    <property type="project" value="TreeGrafter"/>
</dbReference>
<dbReference type="GO" id="GO:0006364">
    <property type="term" value="P:rRNA processing"/>
    <property type="evidence" value="ECO:0007669"/>
    <property type="project" value="TreeGrafter"/>
</dbReference>
<accession>A0A9W9VE95</accession>
<evidence type="ECO:0000259" key="3">
    <source>
        <dbReference type="Pfam" id="PF17799"/>
    </source>
</evidence>
<reference evidence="4" key="2">
    <citation type="journal article" date="2023" name="IMA Fungus">
        <title>Comparative genomic study of the Penicillium genus elucidates a diverse pangenome and 15 lateral gene transfer events.</title>
        <authorList>
            <person name="Petersen C."/>
            <person name="Sorensen T."/>
            <person name="Nielsen M.R."/>
            <person name="Sondergaard T.E."/>
            <person name="Sorensen J.L."/>
            <person name="Fitzpatrick D.A."/>
            <person name="Frisvad J.C."/>
            <person name="Nielsen K.L."/>
        </authorList>
    </citation>
    <scope>NUCLEOTIDE SEQUENCE</scope>
    <source>
        <strain evidence="4">IBT 29677</strain>
    </source>
</reference>
<comment type="similarity">
    <text evidence="1">Belongs to the RRP7 family.</text>
</comment>
<feature type="domain" description="Ribosomal RNA-processing protein 7 C-terminal" evidence="2">
    <location>
        <begin position="203"/>
        <end position="315"/>
    </location>
</feature>
<dbReference type="InterPro" id="IPR040447">
    <property type="entry name" value="RRM_Rrp7"/>
</dbReference>
<dbReference type="PANTHER" id="PTHR13191:SF0">
    <property type="entry name" value="RIBOSOMAL RNA-PROCESSING PROTEIN 7 HOMOLOG A-RELATED"/>
    <property type="match status" value="1"/>
</dbReference>
<sequence>MKKDSVEVEGYTTLTLELPATEAYPKPATHYLYIRPHEPRIPDPDSTRSLFLVNTPIDTTEAHLRALFATSLSAGRVEKVQFENVPSNKKRAAAAAAAATETGIAHGSRGNSKKRKRARTLATADELQETLDEIKAPSTWDRQLQKSGSHAIVIFADKPSMEASLKATLKASKKGTLIPWGTGVPADRVANLGVSRYIAHEKLRYPDRAALLRSVNDFMTVFEQVKEARRREEARKLTEPDEDGFVTVSHGPKLNSLAEEEELKALVEREKKKKNEGLEDFYRFQSREKRKEKQNQLLRAFDEDKRKLRDIKERRGED</sequence>
<dbReference type="InterPro" id="IPR024326">
    <property type="entry name" value="RRP7_C"/>
</dbReference>
<dbReference type="GeneID" id="81376818"/>
<feature type="domain" description="Rrp7 RRM-like N-terminal" evidence="3">
    <location>
        <begin position="7"/>
        <end position="197"/>
    </location>
</feature>
<dbReference type="EMBL" id="JAPZBU010000012">
    <property type="protein sequence ID" value="KAJ5376315.1"/>
    <property type="molecule type" value="Genomic_DNA"/>
</dbReference>
<dbReference type="CDD" id="cd12950">
    <property type="entry name" value="RRP7_Rrp7p"/>
    <property type="match status" value="1"/>
</dbReference>
<dbReference type="RefSeq" id="XP_056481345.1">
    <property type="nucleotide sequence ID" value="XM_056637838.1"/>
</dbReference>
<dbReference type="InterPro" id="IPR040446">
    <property type="entry name" value="RRP7"/>
</dbReference>
<evidence type="ECO:0000313" key="5">
    <source>
        <dbReference type="Proteomes" id="UP001147747"/>
    </source>
</evidence>
<protein>
    <recommendedName>
        <fullName evidence="6">Ribosomal RNA-processing protein 7 C-terminal domain-containing protein</fullName>
    </recommendedName>
</protein>
<evidence type="ECO:0008006" key="6">
    <source>
        <dbReference type="Google" id="ProtNLM"/>
    </source>
</evidence>
<dbReference type="Gene3D" id="6.10.250.1770">
    <property type="match status" value="1"/>
</dbReference>
<dbReference type="GO" id="GO:0034456">
    <property type="term" value="C:UTP-C complex"/>
    <property type="evidence" value="ECO:0007669"/>
    <property type="project" value="TreeGrafter"/>
</dbReference>
<dbReference type="GO" id="GO:0000028">
    <property type="term" value="P:ribosomal small subunit assembly"/>
    <property type="evidence" value="ECO:0007669"/>
    <property type="project" value="TreeGrafter"/>
</dbReference>
<dbReference type="CDD" id="cd12293">
    <property type="entry name" value="dRRM_Rrp7p"/>
    <property type="match status" value="1"/>
</dbReference>
<comment type="caution">
    <text evidence="4">The sequence shown here is derived from an EMBL/GenBank/DDBJ whole genome shotgun (WGS) entry which is preliminary data.</text>
</comment>
<keyword evidence="5" id="KW-1185">Reference proteome</keyword>
<dbReference type="Pfam" id="PF12923">
    <property type="entry name" value="RRP7"/>
    <property type="match status" value="1"/>
</dbReference>
<dbReference type="PANTHER" id="PTHR13191">
    <property type="entry name" value="RIBOSOMAL RNA PROCESSING PROTEIN 7-RELATED"/>
    <property type="match status" value="1"/>
</dbReference>
<gene>
    <name evidence="4" type="ORF">N7509_013201</name>
</gene>
<evidence type="ECO:0000313" key="4">
    <source>
        <dbReference type="EMBL" id="KAJ5376315.1"/>
    </source>
</evidence>
<evidence type="ECO:0000259" key="2">
    <source>
        <dbReference type="Pfam" id="PF12923"/>
    </source>
</evidence>
<dbReference type="Proteomes" id="UP001147747">
    <property type="component" value="Unassembled WGS sequence"/>
</dbReference>
<organism evidence="4 5">
    <name type="scientific">Penicillium cosmopolitanum</name>
    <dbReference type="NCBI Taxonomy" id="1131564"/>
    <lineage>
        <taxon>Eukaryota</taxon>
        <taxon>Fungi</taxon>
        <taxon>Dikarya</taxon>
        <taxon>Ascomycota</taxon>
        <taxon>Pezizomycotina</taxon>
        <taxon>Eurotiomycetes</taxon>
        <taxon>Eurotiomycetidae</taxon>
        <taxon>Eurotiales</taxon>
        <taxon>Aspergillaceae</taxon>
        <taxon>Penicillium</taxon>
    </lineage>
</organism>
<dbReference type="OrthoDB" id="5390at2759"/>
<reference evidence="4" key="1">
    <citation type="submission" date="2022-12" db="EMBL/GenBank/DDBJ databases">
        <authorList>
            <person name="Petersen C."/>
        </authorList>
    </citation>
    <scope>NUCLEOTIDE SEQUENCE</scope>
    <source>
        <strain evidence="4">IBT 29677</strain>
    </source>
</reference>
<evidence type="ECO:0000256" key="1">
    <source>
        <dbReference type="ARBA" id="ARBA00006110"/>
    </source>
</evidence>
<name>A0A9W9VE95_9EURO</name>
<proteinExistence type="inferred from homology"/>
<dbReference type="Pfam" id="PF17799">
    <property type="entry name" value="RRM_Rrp7"/>
    <property type="match status" value="1"/>
</dbReference>
<dbReference type="AlphaFoldDB" id="A0A9W9VE95"/>